<organism evidence="2 3">
    <name type="scientific">Pseudosporangium ferrugineum</name>
    <dbReference type="NCBI Taxonomy" id="439699"/>
    <lineage>
        <taxon>Bacteria</taxon>
        <taxon>Bacillati</taxon>
        <taxon>Actinomycetota</taxon>
        <taxon>Actinomycetes</taxon>
        <taxon>Micromonosporales</taxon>
        <taxon>Micromonosporaceae</taxon>
        <taxon>Pseudosporangium</taxon>
    </lineage>
</organism>
<dbReference type="PANTHER" id="PTHR23150:SF19">
    <property type="entry name" value="FORMYLGLYCINE-GENERATING ENZYME"/>
    <property type="match status" value="1"/>
</dbReference>
<dbReference type="InterPro" id="IPR005532">
    <property type="entry name" value="SUMF_dom"/>
</dbReference>
<dbReference type="GO" id="GO:0120147">
    <property type="term" value="F:formylglycine-generating oxidase activity"/>
    <property type="evidence" value="ECO:0007669"/>
    <property type="project" value="TreeGrafter"/>
</dbReference>
<proteinExistence type="predicted"/>
<comment type="caution">
    <text evidence="2">The sequence shown here is derived from an EMBL/GenBank/DDBJ whole genome shotgun (WGS) entry which is preliminary data.</text>
</comment>
<dbReference type="AlphaFoldDB" id="A0A2T0SBN6"/>
<reference evidence="2 3" key="1">
    <citation type="submission" date="2018-03" db="EMBL/GenBank/DDBJ databases">
        <title>Genomic Encyclopedia of Archaeal and Bacterial Type Strains, Phase II (KMG-II): from individual species to whole genera.</title>
        <authorList>
            <person name="Goeker M."/>
        </authorList>
    </citation>
    <scope>NUCLEOTIDE SEQUENCE [LARGE SCALE GENOMIC DNA]</scope>
    <source>
        <strain evidence="2 3">DSM 45348</strain>
    </source>
</reference>
<dbReference type="InterPro" id="IPR042095">
    <property type="entry name" value="SUMF_sf"/>
</dbReference>
<dbReference type="InterPro" id="IPR051043">
    <property type="entry name" value="Sulfatase_Mod_Factor_Kinase"/>
</dbReference>
<accession>A0A2T0SBN6</accession>
<dbReference type="InterPro" id="IPR016187">
    <property type="entry name" value="CTDL_fold"/>
</dbReference>
<sequence>MTARRRIAVFGVVGLLGDPRIGKTPAVVRVPGGTATIGLPADRVDDVTARWAHVGVERDWIAKEAPAHPVAIAAFWLGRYPVTNAEYQRFLEESGHDGRPSTWYLGAYPWDRANHPVAGVGPGDADAYVAWLTGNTGHPWRLPSEAEWEWAAAGPDGREFPWGDEFDPDRANTRETGLHTTSPVGAFPDGQSWCGAMDLAGNVEEFTADDYRPYPGGELVHDDLVQLIGDYRIARGGSFARHGDLARTRRRHGAYPGPEYPIGFRVATSEEPR</sequence>
<dbReference type="Pfam" id="PF03781">
    <property type="entry name" value="FGE-sulfatase"/>
    <property type="match status" value="1"/>
</dbReference>
<dbReference type="RefSeq" id="WP_106126340.1">
    <property type="nucleotide sequence ID" value="NZ_PVZG01000004.1"/>
</dbReference>
<dbReference type="EMBL" id="PVZG01000004">
    <property type="protein sequence ID" value="PRY30733.1"/>
    <property type="molecule type" value="Genomic_DNA"/>
</dbReference>
<name>A0A2T0SBN6_9ACTN</name>
<feature type="domain" description="Sulfatase-modifying factor enzyme-like" evidence="1">
    <location>
        <begin position="24"/>
        <end position="267"/>
    </location>
</feature>
<evidence type="ECO:0000313" key="3">
    <source>
        <dbReference type="Proteomes" id="UP000239209"/>
    </source>
</evidence>
<evidence type="ECO:0000313" key="2">
    <source>
        <dbReference type="EMBL" id="PRY30733.1"/>
    </source>
</evidence>
<dbReference type="SUPFAM" id="SSF56436">
    <property type="entry name" value="C-type lectin-like"/>
    <property type="match status" value="1"/>
</dbReference>
<dbReference type="PANTHER" id="PTHR23150">
    <property type="entry name" value="SULFATASE MODIFYING FACTOR 1, 2"/>
    <property type="match status" value="1"/>
</dbReference>
<keyword evidence="3" id="KW-1185">Reference proteome</keyword>
<evidence type="ECO:0000259" key="1">
    <source>
        <dbReference type="Pfam" id="PF03781"/>
    </source>
</evidence>
<dbReference type="Proteomes" id="UP000239209">
    <property type="component" value="Unassembled WGS sequence"/>
</dbReference>
<dbReference type="OrthoDB" id="9768004at2"/>
<dbReference type="Gene3D" id="3.90.1580.10">
    <property type="entry name" value="paralog of FGE (formylglycine-generating enzyme)"/>
    <property type="match status" value="1"/>
</dbReference>
<protein>
    <submittedName>
        <fullName evidence="2">Formylglycine-generating enzyme required for sulfatase activity</fullName>
    </submittedName>
</protein>
<gene>
    <name evidence="2" type="ORF">CLV70_104285</name>
</gene>